<comment type="similarity">
    <text evidence="1">Belongs to the mycobacterial PPE family.</text>
</comment>
<feature type="region of interest" description="Disordered" evidence="2">
    <location>
        <begin position="1"/>
        <end position="21"/>
    </location>
</feature>
<evidence type="ECO:0000313" key="5">
    <source>
        <dbReference type="Proteomes" id="UP000399805"/>
    </source>
</evidence>
<dbReference type="SUPFAM" id="SSF140459">
    <property type="entry name" value="PE/PPE dimer-like"/>
    <property type="match status" value="1"/>
</dbReference>
<feature type="region of interest" description="Disordered" evidence="2">
    <location>
        <begin position="307"/>
        <end position="395"/>
    </location>
</feature>
<evidence type="ECO:0000259" key="3">
    <source>
        <dbReference type="Pfam" id="PF00823"/>
    </source>
</evidence>
<dbReference type="Proteomes" id="UP000399805">
    <property type="component" value="Unassembled WGS sequence"/>
</dbReference>
<reference evidence="4 5" key="1">
    <citation type="submission" date="2019-09" db="EMBL/GenBank/DDBJ databases">
        <authorList>
            <person name="Leyn A S."/>
        </authorList>
    </citation>
    <scope>NUCLEOTIDE SEQUENCE [LARGE SCALE GENOMIC DNA]</scope>
    <source>
        <strain evidence="4">AA231_1</strain>
    </source>
</reference>
<dbReference type="InterPro" id="IPR038332">
    <property type="entry name" value="PPE_sf"/>
</dbReference>
<name>A0A6I8LP05_9PSEU</name>
<feature type="compositionally biased region" description="Basic and acidic residues" evidence="2">
    <location>
        <begin position="363"/>
        <end position="377"/>
    </location>
</feature>
<accession>A0A6I8LP05</accession>
<feature type="region of interest" description="Disordered" evidence="2">
    <location>
        <begin position="216"/>
        <end position="279"/>
    </location>
</feature>
<proteinExistence type="inferred from homology"/>
<feature type="compositionally biased region" description="Low complexity" evidence="2">
    <location>
        <begin position="230"/>
        <end position="241"/>
    </location>
</feature>
<feature type="compositionally biased region" description="Gly residues" evidence="2">
    <location>
        <begin position="340"/>
        <end position="354"/>
    </location>
</feature>
<evidence type="ECO:0000313" key="4">
    <source>
        <dbReference type="EMBL" id="VVJ18623.1"/>
    </source>
</evidence>
<keyword evidence="5" id="KW-1185">Reference proteome</keyword>
<dbReference type="AlphaFoldDB" id="A0A6I8LP05"/>
<evidence type="ECO:0000256" key="2">
    <source>
        <dbReference type="SAM" id="MobiDB-lite"/>
    </source>
</evidence>
<dbReference type="EMBL" id="CABVGP010000001">
    <property type="protein sequence ID" value="VVJ18623.1"/>
    <property type="molecule type" value="Genomic_DNA"/>
</dbReference>
<dbReference type="InterPro" id="IPR000030">
    <property type="entry name" value="PPE_dom"/>
</dbReference>
<feature type="domain" description="PPE" evidence="3">
    <location>
        <begin position="52"/>
        <end position="206"/>
    </location>
</feature>
<feature type="compositionally biased region" description="Basic and acidic residues" evidence="2">
    <location>
        <begin position="248"/>
        <end position="257"/>
    </location>
</feature>
<protein>
    <recommendedName>
        <fullName evidence="3">PPE domain-containing protein</fullName>
    </recommendedName>
</protein>
<dbReference type="Gene3D" id="1.20.1260.20">
    <property type="entry name" value="PPE superfamily"/>
    <property type="match status" value="1"/>
</dbReference>
<dbReference type="Pfam" id="PF00823">
    <property type="entry name" value="PPE"/>
    <property type="match status" value="1"/>
</dbReference>
<feature type="compositionally biased region" description="Gly residues" evidence="2">
    <location>
        <begin position="307"/>
        <end position="332"/>
    </location>
</feature>
<dbReference type="RefSeq" id="WP_155543594.1">
    <property type="nucleotide sequence ID" value="NZ_CABVGP010000001.1"/>
</dbReference>
<evidence type="ECO:0000256" key="1">
    <source>
        <dbReference type="ARBA" id="ARBA00010652"/>
    </source>
</evidence>
<sequence>MPEFHSTHHRPTAREQAKARRVRREKAVNNREDAFGKINWDSYDHRELWDMVQSADPPRLGEQAHRWAELARGVDTATSDVHTLVQKLLLSWRGPSAAQAADSIQRLTGWASTAGENARHIGDGLDTYTAAIGEARRKMPEPVHYWAERWFKEGYAVKRLDGPQGAYMLDELLDDQLPTKKQADDAKAEAVRVMEQYESASHDVRHRLPPAFDAAPQVSAAGSDAVAPRVPSTPVVTDPHTPVVPDPPLDRGPDEGRATVPGRVPDDSTSTASALPPTFSGAGVLPGGLDGVIGTGGTVSGPGFAGFVGPGPGGSGGSGGSVGEGGRAGAGRFGNATSGFGPGAAGGRGAGTGYGMYPPGQGTRREEDTEHRDKYADGYDLLDDLPPAYPPVFGE</sequence>
<organism evidence="4 5">
    <name type="scientific">Amycolatopsis camponoti</name>
    <dbReference type="NCBI Taxonomy" id="2606593"/>
    <lineage>
        <taxon>Bacteria</taxon>
        <taxon>Bacillati</taxon>
        <taxon>Actinomycetota</taxon>
        <taxon>Actinomycetes</taxon>
        <taxon>Pseudonocardiales</taxon>
        <taxon>Pseudonocardiaceae</taxon>
        <taxon>Amycolatopsis</taxon>
    </lineage>
</organism>
<gene>
    <name evidence="4" type="ORF">AA23TX_03644</name>
</gene>